<name>A0ABU1BUN9_9BURK</name>
<dbReference type="RefSeq" id="WP_338438008.1">
    <property type="nucleotide sequence ID" value="NZ_JAUYVH010000015.1"/>
</dbReference>
<dbReference type="Proteomes" id="UP001225596">
    <property type="component" value="Unassembled WGS sequence"/>
</dbReference>
<evidence type="ECO:0000313" key="1">
    <source>
        <dbReference type="EMBL" id="MDQ9172013.1"/>
    </source>
</evidence>
<dbReference type="EMBL" id="JAUYVH010000015">
    <property type="protein sequence ID" value="MDQ9172013.1"/>
    <property type="molecule type" value="Genomic_DNA"/>
</dbReference>
<organism evidence="1 2">
    <name type="scientific">Keguizhuia sedimenti</name>
    <dbReference type="NCBI Taxonomy" id="3064264"/>
    <lineage>
        <taxon>Bacteria</taxon>
        <taxon>Pseudomonadati</taxon>
        <taxon>Pseudomonadota</taxon>
        <taxon>Betaproteobacteria</taxon>
        <taxon>Burkholderiales</taxon>
        <taxon>Oxalobacteraceae</taxon>
        <taxon>Keguizhuia</taxon>
    </lineage>
</organism>
<sequence>MRMLSGIVRKRTQLIVAAATMAALCAVYSISYHAGLQLLQEEATERLQKAAS</sequence>
<proteinExistence type="predicted"/>
<gene>
    <name evidence="1" type="ORF">Q8A64_16480</name>
</gene>
<evidence type="ECO:0000313" key="2">
    <source>
        <dbReference type="Proteomes" id="UP001225596"/>
    </source>
</evidence>
<comment type="caution">
    <text evidence="1">The sequence shown here is derived from an EMBL/GenBank/DDBJ whole genome shotgun (WGS) entry which is preliminary data.</text>
</comment>
<accession>A0ABU1BUN9</accession>
<protein>
    <submittedName>
        <fullName evidence="1">Uncharacterized protein</fullName>
    </submittedName>
</protein>
<reference evidence="1 2" key="1">
    <citation type="submission" date="2023-08" db="EMBL/GenBank/DDBJ databases">
        <title>Oxalobacteraceae gen .nov., isolated from river sludge outside the plant.</title>
        <authorList>
            <person name="Zhao S.Y."/>
        </authorList>
    </citation>
    <scope>NUCLEOTIDE SEQUENCE [LARGE SCALE GENOMIC DNA]</scope>
    <source>
        <strain evidence="1 2">R-40</strain>
    </source>
</reference>
<keyword evidence="2" id="KW-1185">Reference proteome</keyword>